<dbReference type="EMBL" id="JAMPKM010000012">
    <property type="protein sequence ID" value="MEP0819144.1"/>
    <property type="molecule type" value="Genomic_DNA"/>
</dbReference>
<keyword evidence="4" id="KW-0067">ATP-binding</keyword>
<comment type="caution">
    <text evidence="7">The sequence shown here is derived from an EMBL/GenBank/DDBJ whole genome shotgun (WGS) entry which is preliminary data.</text>
</comment>
<reference evidence="7 8" key="1">
    <citation type="submission" date="2022-04" db="EMBL/GenBank/DDBJ databases">
        <title>Positive selection, recombination, and allopatry shape intraspecific diversity of widespread and dominant cyanobacteria.</title>
        <authorList>
            <person name="Wei J."/>
            <person name="Shu W."/>
            <person name="Hu C."/>
        </authorList>
    </citation>
    <scope>NUCLEOTIDE SEQUENCE [LARGE SCALE GENOMIC DNA]</scope>
    <source>
        <strain evidence="7 8">GB2-A4</strain>
    </source>
</reference>
<dbReference type="GO" id="GO:0004674">
    <property type="term" value="F:protein serine/threonine kinase activity"/>
    <property type="evidence" value="ECO:0007669"/>
    <property type="project" value="UniProtKB-KW"/>
</dbReference>
<evidence type="ECO:0000256" key="5">
    <source>
        <dbReference type="SAM" id="Phobius"/>
    </source>
</evidence>
<keyword evidence="5" id="KW-1133">Transmembrane helix</keyword>
<dbReference type="RefSeq" id="WP_190432251.1">
    <property type="nucleotide sequence ID" value="NZ_JAMPKM010000012.1"/>
</dbReference>
<feature type="domain" description="Protein kinase" evidence="6">
    <location>
        <begin position="15"/>
        <end position="274"/>
    </location>
</feature>
<dbReference type="InterPro" id="IPR011009">
    <property type="entry name" value="Kinase-like_dom_sf"/>
</dbReference>
<keyword evidence="3 7" id="KW-0418">Kinase</keyword>
<keyword evidence="5" id="KW-0472">Membrane</keyword>
<evidence type="ECO:0000259" key="6">
    <source>
        <dbReference type="PROSITE" id="PS50011"/>
    </source>
</evidence>
<protein>
    <submittedName>
        <fullName evidence="7">Serine/threonine protein kinase</fullName>
    </submittedName>
</protein>
<dbReference type="PANTHER" id="PTHR43289:SF34">
    <property type="entry name" value="SERINE_THREONINE-PROTEIN KINASE YBDM-RELATED"/>
    <property type="match status" value="1"/>
</dbReference>
<sequence length="682" mass="76349">MQPSLSLGTILPGRYHLIDLLEQGTYLAEDQTRFNELYLLQEFRLRHPGAYSLEVIRGVFQQEAAILYELQHPQIPRFRGIISYADRLFVVQEYVEGVTCGDWLKERLTQHQVFSEAEVLQLFWHVLPVLLHIHSRGIIHGNLSPASILIRQRDGVPMLTHFGLIQEIATDLELYYPGPKKHLSKLGYAPKEQLQSDKVYRNSDLYALAATAVVLLTGQEPQTLYNPRRQLWYWEPWATVSPGLAQILNRMLSAKPQNRYGSAGKVIRALQALLAQPAYIPPTAALALAPQHNNPPPVVADSPVVEPELELAAELEPQLNLEAELEPAPKPQPAAALEPERVEPESDITWMGSALAVAALGLTLLVLGLLAGTAWRSLRQMQQARQDSSSSAAVIQAAAQPRTAKAAAAASTTPKSENGIHAALRDRRRRLNISYDLFVDLVDTVFYSEHSELDNRRLSGDSDDRALRREWNATAEKLLNKLEPLSEESRNRLGRYSQQDYDQWVMELERQHLSRPTFAQLVDAKFYRLFPEQQERYLDPNTFGQVWYAIAAETFQAIQAGTAFSPLQLGPKNPSQTLTATLKPGEGKVYVANLSQGQTIRVALQSPNQGTRLSIYSPERRSAAAQALINDTPKTSWSGTLPRPGYYEIVILSNSPDIVRYQLNLTLQSQTPTTPNEPSFDG</sequence>
<evidence type="ECO:0000313" key="8">
    <source>
        <dbReference type="Proteomes" id="UP001464891"/>
    </source>
</evidence>
<dbReference type="InterPro" id="IPR000719">
    <property type="entry name" value="Prot_kinase_dom"/>
</dbReference>
<dbReference type="Pfam" id="PF00069">
    <property type="entry name" value="Pkinase"/>
    <property type="match status" value="1"/>
</dbReference>
<proteinExistence type="predicted"/>
<feature type="transmembrane region" description="Helical" evidence="5">
    <location>
        <begin position="350"/>
        <end position="375"/>
    </location>
</feature>
<dbReference type="Proteomes" id="UP001464891">
    <property type="component" value="Unassembled WGS sequence"/>
</dbReference>
<dbReference type="Gene3D" id="2.60.120.380">
    <property type="match status" value="1"/>
</dbReference>
<dbReference type="Gene3D" id="3.30.200.20">
    <property type="entry name" value="Phosphorylase Kinase, domain 1"/>
    <property type="match status" value="1"/>
</dbReference>
<evidence type="ECO:0000256" key="2">
    <source>
        <dbReference type="ARBA" id="ARBA00022741"/>
    </source>
</evidence>
<dbReference type="PROSITE" id="PS50011">
    <property type="entry name" value="PROTEIN_KINASE_DOM"/>
    <property type="match status" value="1"/>
</dbReference>
<accession>A0ABV0JBI2</accession>
<dbReference type="PANTHER" id="PTHR43289">
    <property type="entry name" value="MITOGEN-ACTIVATED PROTEIN KINASE KINASE KINASE 20-RELATED"/>
    <property type="match status" value="1"/>
</dbReference>
<dbReference type="SMART" id="SM00220">
    <property type="entry name" value="S_TKc"/>
    <property type="match status" value="1"/>
</dbReference>
<keyword evidence="1" id="KW-0808">Transferase</keyword>
<keyword evidence="5" id="KW-0812">Transmembrane</keyword>
<keyword evidence="7" id="KW-0723">Serine/threonine-protein kinase</keyword>
<evidence type="ECO:0000256" key="4">
    <source>
        <dbReference type="ARBA" id="ARBA00022840"/>
    </source>
</evidence>
<dbReference type="CDD" id="cd14014">
    <property type="entry name" value="STKc_PknB_like"/>
    <property type="match status" value="1"/>
</dbReference>
<keyword evidence="2" id="KW-0547">Nucleotide-binding</keyword>
<dbReference type="SUPFAM" id="SSF56112">
    <property type="entry name" value="Protein kinase-like (PK-like)"/>
    <property type="match status" value="1"/>
</dbReference>
<organism evidence="7 8">
    <name type="scientific">Trichocoleus desertorum GB2-A4</name>
    <dbReference type="NCBI Taxonomy" id="2933944"/>
    <lineage>
        <taxon>Bacteria</taxon>
        <taxon>Bacillati</taxon>
        <taxon>Cyanobacteriota</taxon>
        <taxon>Cyanophyceae</taxon>
        <taxon>Leptolyngbyales</taxon>
        <taxon>Trichocoleusaceae</taxon>
        <taxon>Trichocoleus</taxon>
    </lineage>
</organism>
<evidence type="ECO:0000256" key="3">
    <source>
        <dbReference type="ARBA" id="ARBA00022777"/>
    </source>
</evidence>
<evidence type="ECO:0000256" key="1">
    <source>
        <dbReference type="ARBA" id="ARBA00022679"/>
    </source>
</evidence>
<dbReference type="Gene3D" id="1.10.510.10">
    <property type="entry name" value="Transferase(Phosphotransferase) domain 1"/>
    <property type="match status" value="1"/>
</dbReference>
<evidence type="ECO:0000313" key="7">
    <source>
        <dbReference type="EMBL" id="MEP0819144.1"/>
    </source>
</evidence>
<keyword evidence="8" id="KW-1185">Reference proteome</keyword>
<name>A0ABV0JBI2_9CYAN</name>
<gene>
    <name evidence="7" type="ORF">NC998_18755</name>
</gene>